<protein>
    <submittedName>
        <fullName evidence="2">Lipoate--protein ligase family protein</fullName>
    </submittedName>
</protein>
<gene>
    <name evidence="2" type="ORF">GRX03_10070</name>
</gene>
<dbReference type="SUPFAM" id="SSF55681">
    <property type="entry name" value="Class II aaRS and biotin synthetases"/>
    <property type="match status" value="1"/>
</dbReference>
<dbReference type="AlphaFoldDB" id="A0A6B0T1T9"/>
<accession>A0A6B0T1T9</accession>
<feature type="domain" description="BPL/LPL catalytic" evidence="1">
    <location>
        <begin position="27"/>
        <end position="221"/>
    </location>
</feature>
<dbReference type="Gene3D" id="3.30.930.10">
    <property type="entry name" value="Bira Bifunctional Protein, Domain 2"/>
    <property type="match status" value="1"/>
</dbReference>
<dbReference type="EMBL" id="WUUT01000003">
    <property type="protein sequence ID" value="MXR51945.1"/>
    <property type="molecule type" value="Genomic_DNA"/>
</dbReference>
<dbReference type="RefSeq" id="WP_159764067.1">
    <property type="nucleotide sequence ID" value="NZ_WUUT01000003.1"/>
</dbReference>
<evidence type="ECO:0000313" key="2">
    <source>
        <dbReference type="EMBL" id="MXR51945.1"/>
    </source>
</evidence>
<dbReference type="PROSITE" id="PS51733">
    <property type="entry name" value="BPL_LPL_CATALYTIC"/>
    <property type="match status" value="1"/>
</dbReference>
<dbReference type="InterPro" id="IPR045864">
    <property type="entry name" value="aa-tRNA-synth_II/BPL/LPL"/>
</dbReference>
<keyword evidence="2" id="KW-0436">Ligase</keyword>
<dbReference type="GO" id="GO:0016874">
    <property type="term" value="F:ligase activity"/>
    <property type="evidence" value="ECO:0007669"/>
    <property type="project" value="UniProtKB-KW"/>
</dbReference>
<dbReference type="PANTHER" id="PTHR43679:SF2">
    <property type="entry name" value="OCTANOYL-[GCVH]:PROTEIN N-OCTANOYLTRANSFERASE"/>
    <property type="match status" value="1"/>
</dbReference>
<dbReference type="InterPro" id="IPR050664">
    <property type="entry name" value="Octanoyltrans_LipM/LipL"/>
</dbReference>
<evidence type="ECO:0000313" key="3">
    <source>
        <dbReference type="Proteomes" id="UP000466535"/>
    </source>
</evidence>
<evidence type="ECO:0000259" key="1">
    <source>
        <dbReference type="PROSITE" id="PS51733"/>
    </source>
</evidence>
<sequence>MHVLRGRADTPERDRARSRELLDLATERDSPHLRVWQPPRHVAFGRRDRSRPGYDRARNRLRDRNIPVIERSTGGHAVLFTGNTVSVVLATPIEEARSGITDRYERATDRLREALCDLGVDAEPGEPDGAFCPGTHSLSAEGKIVGLAQRIRQDVAVVAGIVVLEDHEEIAEVLGPVYDDLEIPFAADATGSIARAGGVTDAEAVTTAIETAFTDGDATVERV</sequence>
<name>A0A6B0T1T9_9EURY</name>
<dbReference type="Proteomes" id="UP000466535">
    <property type="component" value="Unassembled WGS sequence"/>
</dbReference>
<reference evidence="2 3" key="1">
    <citation type="submission" date="2019-12" db="EMBL/GenBank/DDBJ databases">
        <title>Isolation and characterization of three novel carbon monoxide-oxidizing members of Halobacteria from salione crusts and soils.</title>
        <authorList>
            <person name="Myers M.R."/>
            <person name="King G.M."/>
        </authorList>
    </citation>
    <scope>NUCLEOTIDE SEQUENCE [LARGE SCALE GENOMIC DNA]</scope>
    <source>
        <strain evidence="2 3">WSH3</strain>
    </source>
</reference>
<dbReference type="InterPro" id="IPR004143">
    <property type="entry name" value="BPL_LPL_catalytic"/>
</dbReference>
<dbReference type="PANTHER" id="PTHR43679">
    <property type="entry name" value="OCTANOYLTRANSFERASE LIPM-RELATED"/>
    <property type="match status" value="1"/>
</dbReference>
<proteinExistence type="predicted"/>
<dbReference type="OrthoDB" id="192160at2157"/>
<keyword evidence="3" id="KW-1185">Reference proteome</keyword>
<comment type="caution">
    <text evidence="2">The sequence shown here is derived from an EMBL/GenBank/DDBJ whole genome shotgun (WGS) entry which is preliminary data.</text>
</comment>
<dbReference type="Pfam" id="PF21948">
    <property type="entry name" value="LplA-B_cat"/>
    <property type="match status" value="1"/>
</dbReference>
<organism evidence="2 3">
    <name type="scientific">Halovenus carboxidivorans</name>
    <dbReference type="NCBI Taxonomy" id="2692199"/>
    <lineage>
        <taxon>Archaea</taxon>
        <taxon>Methanobacteriati</taxon>
        <taxon>Methanobacteriota</taxon>
        <taxon>Stenosarchaea group</taxon>
        <taxon>Halobacteria</taxon>
        <taxon>Halobacteriales</taxon>
        <taxon>Haloarculaceae</taxon>
        <taxon>Halovenus</taxon>
    </lineage>
</organism>